<evidence type="ECO:0000313" key="2">
    <source>
        <dbReference type="EMBL" id="GMI28608.1"/>
    </source>
</evidence>
<evidence type="ECO:0000256" key="1">
    <source>
        <dbReference type="SAM" id="SignalP"/>
    </source>
</evidence>
<gene>
    <name evidence="2" type="ORF">TrRE_jg1285</name>
</gene>
<accession>A0A9W7FZ18</accession>
<feature type="signal peptide" evidence="1">
    <location>
        <begin position="1"/>
        <end position="16"/>
    </location>
</feature>
<dbReference type="OrthoDB" id="296065at2759"/>
<reference evidence="2" key="1">
    <citation type="submission" date="2022-07" db="EMBL/GenBank/DDBJ databases">
        <title>Genome analysis of Parmales, a sister group of diatoms, reveals the evolutionary specialization of diatoms from phago-mixotrophs to photoautotrophs.</title>
        <authorList>
            <person name="Ban H."/>
            <person name="Sato S."/>
            <person name="Yoshikawa S."/>
            <person name="Kazumasa Y."/>
            <person name="Nakamura Y."/>
            <person name="Ichinomiya M."/>
            <person name="Saitoh K."/>
            <person name="Sato N."/>
            <person name="Blanc-Mathieu R."/>
            <person name="Endo H."/>
            <person name="Kuwata A."/>
            <person name="Ogata H."/>
        </authorList>
    </citation>
    <scope>NUCLEOTIDE SEQUENCE</scope>
</reference>
<dbReference type="SUPFAM" id="SSF53335">
    <property type="entry name" value="S-adenosyl-L-methionine-dependent methyltransferases"/>
    <property type="match status" value="1"/>
</dbReference>
<evidence type="ECO:0008006" key="4">
    <source>
        <dbReference type="Google" id="ProtNLM"/>
    </source>
</evidence>
<dbReference type="EMBL" id="BRXZ01008606">
    <property type="protein sequence ID" value="GMI28608.1"/>
    <property type="molecule type" value="Genomic_DNA"/>
</dbReference>
<comment type="caution">
    <text evidence="2">The sequence shown here is derived from an EMBL/GenBank/DDBJ whole genome shotgun (WGS) entry which is preliminary data.</text>
</comment>
<feature type="non-terminal residue" evidence="2">
    <location>
        <position position="1"/>
    </location>
</feature>
<organism evidence="2 3">
    <name type="scientific">Triparma retinervis</name>
    <dbReference type="NCBI Taxonomy" id="2557542"/>
    <lineage>
        <taxon>Eukaryota</taxon>
        <taxon>Sar</taxon>
        <taxon>Stramenopiles</taxon>
        <taxon>Ochrophyta</taxon>
        <taxon>Bolidophyceae</taxon>
        <taxon>Parmales</taxon>
        <taxon>Triparmaceae</taxon>
        <taxon>Triparma</taxon>
    </lineage>
</organism>
<protein>
    <recommendedName>
        <fullName evidence="4">Methyltransferase</fullName>
    </recommendedName>
</protein>
<proteinExistence type="predicted"/>
<dbReference type="Gene3D" id="3.40.50.150">
    <property type="entry name" value="Vaccinia Virus protein VP39"/>
    <property type="match status" value="1"/>
</dbReference>
<name>A0A9W7FZ18_9STRA</name>
<feature type="chain" id="PRO_5040790785" description="Methyltransferase" evidence="1">
    <location>
        <begin position="17"/>
        <end position="293"/>
    </location>
</feature>
<dbReference type="InterPro" id="IPR029063">
    <property type="entry name" value="SAM-dependent_MTases_sf"/>
</dbReference>
<evidence type="ECO:0000313" key="3">
    <source>
        <dbReference type="Proteomes" id="UP001165082"/>
    </source>
</evidence>
<sequence length="293" mass="32221">MVLIYLILIILASADAFSTYLVQWRGEKDYSYSPREFREAEFINSVQACVRQPSPSAHSSSSLTFETVMEESSCQQPNQTNQNEIIQLMSTDIGRLDVVNGAARCATLRNIYEVLGEGDSFETCAAASAADSFTDRERKGASWAVRCRDYRNGRVGKAVNVGKTFERDAIIGISSITDNLRGPVDLSAPEILLYIAIFPGSRYLLLRELGHGYPDLRRFDPNTRKCITSTPLEPIAAFVAANCARVRPGSSVVDLYAGSCATLLAAGGLCKDVKAVGVERDNEWLVPFEKVRE</sequence>
<keyword evidence="1" id="KW-0732">Signal</keyword>
<dbReference type="Proteomes" id="UP001165082">
    <property type="component" value="Unassembled WGS sequence"/>
</dbReference>
<dbReference type="AlphaFoldDB" id="A0A9W7FZ18"/>
<keyword evidence="3" id="KW-1185">Reference proteome</keyword>